<evidence type="ECO:0000313" key="4">
    <source>
        <dbReference type="Proteomes" id="UP000003571"/>
    </source>
</evidence>
<dbReference type="STRING" id="907348.TresaDRAFT_2723"/>
<gene>
    <name evidence="3" type="ORF">TresaDRAFT_2723</name>
</gene>
<dbReference type="GO" id="GO:0005524">
    <property type="term" value="F:ATP binding"/>
    <property type="evidence" value="ECO:0007669"/>
    <property type="project" value="InterPro"/>
</dbReference>
<sequence>MFWIYNKKTVSTKIRNNNIEFDIRDGLSENQRKVLFAFYFLNDSPKYEDVMTYENGITFDEIKKELKSNKIYNYSDNELKEIINGFSKQKYPLLSVNENKEICKTRVFDKMFEGQKETDYTQDSVLSSLFPNYLCNGGNGYSPHDIADVCEAINRYVNNREISDEEIHNILKDNSDNDLKVIVEAFVNHRISVLGRINRFKYDSYEKNFRILKFGSEKVKKRLAAHLSIEEYEQLMKNQIEKFGNINKELIEEQRNLLEKDALCYFVSI</sequence>
<dbReference type="RefSeq" id="WP_002701826.1">
    <property type="nucleotide sequence ID" value="NZ_AGRW01000023.1"/>
</dbReference>
<dbReference type="AlphaFoldDB" id="H7EH38"/>
<proteinExistence type="predicted"/>
<reference evidence="3 4" key="1">
    <citation type="submission" date="2011-09" db="EMBL/GenBank/DDBJ databases">
        <title>The draft genome of Treponema saccharophilum DSM 2985.</title>
        <authorList>
            <consortium name="US DOE Joint Genome Institute (JGI-PGF)"/>
            <person name="Lucas S."/>
            <person name="Copeland A."/>
            <person name="Lapidus A."/>
            <person name="Glavina del Rio T."/>
            <person name="Dalin E."/>
            <person name="Tice H."/>
            <person name="Bruce D."/>
            <person name="Goodwin L."/>
            <person name="Pitluck S."/>
            <person name="Peters L."/>
            <person name="Kyrpides N."/>
            <person name="Mavromatis K."/>
            <person name="Ivanova N."/>
            <person name="Markowitz V."/>
            <person name="Cheng J.-F."/>
            <person name="Hugenholtz P."/>
            <person name="Woyke T."/>
            <person name="Wu D."/>
            <person name="Gronow S."/>
            <person name="Wellnitz S."/>
            <person name="Brambilla E."/>
            <person name="Klenk H.-P."/>
            <person name="Eisen J.A."/>
        </authorList>
    </citation>
    <scope>NUCLEOTIDE SEQUENCE [LARGE SCALE GENOMIC DNA]</scope>
    <source>
        <strain evidence="3 4">DSM 2985</strain>
    </source>
</reference>
<organism evidence="3 4">
    <name type="scientific">Treponema saccharophilum DSM 2985</name>
    <dbReference type="NCBI Taxonomy" id="907348"/>
    <lineage>
        <taxon>Bacteria</taxon>
        <taxon>Pseudomonadati</taxon>
        <taxon>Spirochaetota</taxon>
        <taxon>Spirochaetia</taxon>
        <taxon>Spirochaetales</taxon>
        <taxon>Treponemataceae</taxon>
        <taxon>Treponema</taxon>
    </lineage>
</organism>
<protein>
    <submittedName>
        <fullName evidence="3">Uncharacterized protein</fullName>
    </submittedName>
</protein>
<dbReference type="PATRIC" id="fig|907348.3.peg.96"/>
<dbReference type="OrthoDB" id="9826021at2"/>
<comment type="catalytic activity">
    <reaction evidence="1">
        <text>ATP-dependent breakage, passage and rejoining of double-stranded DNA.</text>
        <dbReference type="EC" id="5.6.2.2"/>
    </reaction>
</comment>
<dbReference type="GO" id="GO:0003918">
    <property type="term" value="F:DNA topoisomerase type II (double strand cut, ATP-hydrolyzing) activity"/>
    <property type="evidence" value="ECO:0007669"/>
    <property type="project" value="UniProtKB-EC"/>
</dbReference>
<evidence type="ECO:0000313" key="3">
    <source>
        <dbReference type="EMBL" id="EIC03105.1"/>
    </source>
</evidence>
<keyword evidence="2" id="KW-0413">Isomerase</keyword>
<dbReference type="InterPro" id="IPR013760">
    <property type="entry name" value="Topo_IIA-like_dom_sf"/>
</dbReference>
<evidence type="ECO:0000256" key="1">
    <source>
        <dbReference type="ARBA" id="ARBA00000185"/>
    </source>
</evidence>
<dbReference type="Proteomes" id="UP000003571">
    <property type="component" value="Unassembled WGS sequence"/>
</dbReference>
<dbReference type="eggNOG" id="COG0188">
    <property type="taxonomic scope" value="Bacteria"/>
</dbReference>
<keyword evidence="2" id="KW-0799">Topoisomerase</keyword>
<accession>H7EH38</accession>
<evidence type="ECO:0000256" key="2">
    <source>
        <dbReference type="ARBA" id="ARBA00023029"/>
    </source>
</evidence>
<dbReference type="SUPFAM" id="SSF56719">
    <property type="entry name" value="Type II DNA topoisomerase"/>
    <property type="match status" value="1"/>
</dbReference>
<keyword evidence="4" id="KW-1185">Reference proteome</keyword>
<name>H7EH38_9SPIR</name>
<comment type="caution">
    <text evidence="3">The sequence shown here is derived from an EMBL/GenBank/DDBJ whole genome shotgun (WGS) entry which is preliminary data.</text>
</comment>
<dbReference type="EMBL" id="AGRW01000023">
    <property type="protein sequence ID" value="EIC03105.1"/>
    <property type="molecule type" value="Genomic_DNA"/>
</dbReference>